<keyword evidence="3" id="KW-0238">DNA-binding</keyword>
<dbReference type="SUPFAM" id="SSF53850">
    <property type="entry name" value="Periplasmic binding protein-like II"/>
    <property type="match status" value="1"/>
</dbReference>
<gene>
    <name evidence="6" type="ORF">DI556_05550</name>
</gene>
<evidence type="ECO:0000256" key="3">
    <source>
        <dbReference type="ARBA" id="ARBA00023125"/>
    </source>
</evidence>
<dbReference type="InterPro" id="IPR036388">
    <property type="entry name" value="WH-like_DNA-bd_sf"/>
</dbReference>
<dbReference type="Pfam" id="PF03466">
    <property type="entry name" value="LysR_substrate"/>
    <property type="match status" value="1"/>
</dbReference>
<reference evidence="6 7" key="1">
    <citation type="submission" date="2017-08" db="EMBL/GenBank/DDBJ databases">
        <title>Infants hospitalized years apart are colonized by the same room-sourced microbial strains.</title>
        <authorList>
            <person name="Brooks B."/>
            <person name="Olm M.R."/>
            <person name="Firek B.A."/>
            <person name="Baker R."/>
            <person name="Thomas B.C."/>
            <person name="Morowitz M.J."/>
            <person name="Banfield J.F."/>
        </authorList>
    </citation>
    <scope>NUCLEOTIDE SEQUENCE [LARGE SCALE GENOMIC DNA]</scope>
    <source>
        <strain evidence="6">S2_005_002_R2_34</strain>
    </source>
</reference>
<evidence type="ECO:0000256" key="4">
    <source>
        <dbReference type="ARBA" id="ARBA00023163"/>
    </source>
</evidence>
<keyword evidence="4" id="KW-0804">Transcription</keyword>
<dbReference type="AlphaFoldDB" id="A0A2W5QJG8"/>
<dbReference type="InterPro" id="IPR036390">
    <property type="entry name" value="WH_DNA-bd_sf"/>
</dbReference>
<organism evidence="6 7">
    <name type="scientific">Rhodovulum sulfidophilum</name>
    <name type="common">Rhodobacter sulfidophilus</name>
    <dbReference type="NCBI Taxonomy" id="35806"/>
    <lineage>
        <taxon>Bacteria</taxon>
        <taxon>Pseudomonadati</taxon>
        <taxon>Pseudomonadota</taxon>
        <taxon>Alphaproteobacteria</taxon>
        <taxon>Rhodobacterales</taxon>
        <taxon>Paracoccaceae</taxon>
        <taxon>Rhodovulum</taxon>
    </lineage>
</organism>
<dbReference type="EMBL" id="QFPW01000002">
    <property type="protein sequence ID" value="PZQ51620.1"/>
    <property type="molecule type" value="Genomic_DNA"/>
</dbReference>
<feature type="domain" description="HTH lysR-type" evidence="5">
    <location>
        <begin position="5"/>
        <end position="63"/>
    </location>
</feature>
<comment type="similarity">
    <text evidence="1">Belongs to the LysR transcriptional regulatory family.</text>
</comment>
<dbReference type="InterPro" id="IPR005119">
    <property type="entry name" value="LysR_subst-bd"/>
</dbReference>
<dbReference type="GO" id="GO:0003700">
    <property type="term" value="F:DNA-binding transcription factor activity"/>
    <property type="evidence" value="ECO:0007669"/>
    <property type="project" value="InterPro"/>
</dbReference>
<dbReference type="Gene3D" id="3.40.190.10">
    <property type="entry name" value="Periplasmic binding protein-like II"/>
    <property type="match status" value="2"/>
</dbReference>
<comment type="caution">
    <text evidence="6">The sequence shown here is derived from an EMBL/GenBank/DDBJ whole genome shotgun (WGS) entry which is preliminary data.</text>
</comment>
<dbReference type="Pfam" id="PF00126">
    <property type="entry name" value="HTH_1"/>
    <property type="match status" value="1"/>
</dbReference>
<accession>A0A2W5QJG8</accession>
<evidence type="ECO:0000256" key="2">
    <source>
        <dbReference type="ARBA" id="ARBA00023015"/>
    </source>
</evidence>
<dbReference type="GO" id="GO:0003677">
    <property type="term" value="F:DNA binding"/>
    <property type="evidence" value="ECO:0007669"/>
    <property type="project" value="UniProtKB-KW"/>
</dbReference>
<dbReference type="PANTHER" id="PTHR30346:SF0">
    <property type="entry name" value="HCA OPERON TRANSCRIPTIONAL ACTIVATOR HCAR"/>
    <property type="match status" value="1"/>
</dbReference>
<evidence type="ECO:0000313" key="7">
    <source>
        <dbReference type="Proteomes" id="UP000249185"/>
    </source>
</evidence>
<proteinExistence type="inferred from homology"/>
<name>A0A2W5QJG8_RHOSU</name>
<evidence type="ECO:0000313" key="6">
    <source>
        <dbReference type="EMBL" id="PZQ51620.1"/>
    </source>
</evidence>
<evidence type="ECO:0000259" key="5">
    <source>
        <dbReference type="PROSITE" id="PS50931"/>
    </source>
</evidence>
<dbReference type="Proteomes" id="UP000249185">
    <property type="component" value="Unassembled WGS sequence"/>
</dbReference>
<dbReference type="GO" id="GO:0032993">
    <property type="term" value="C:protein-DNA complex"/>
    <property type="evidence" value="ECO:0007669"/>
    <property type="project" value="TreeGrafter"/>
</dbReference>
<dbReference type="PROSITE" id="PS50931">
    <property type="entry name" value="HTH_LYSR"/>
    <property type="match status" value="1"/>
</dbReference>
<dbReference type="SUPFAM" id="SSF46785">
    <property type="entry name" value="Winged helix' DNA-binding domain"/>
    <property type="match status" value="1"/>
</dbReference>
<keyword evidence="2" id="KW-0805">Transcription regulation</keyword>
<sequence>MPLRFTLRQLEYLVAVGEAGGVTQAADRVNVSAPSISTAIAQVEAEFGLPLFIRKHAHGMTPTGAGRAFLVQARAVLAAADELNSLASDMSGVVRGPLGVGCLITFAQLVLPELRRRFESRFDAVAVRQYELDHAEIIERLRVADIDVGLTYDLGVPSDIVFEPLAELPPFVMLPPDDPLAGAGALRPEDLVSRPMVLLDLPYSGDYFLSIFGRVGLRPRIGERTRDMSVARAMVANGFGYTLINARAQHDMAPDGKRLEFVPLAGLAPLRLGLVLSRGAHRTATVSAFLDHCREVIGTEGVPGLWRDRVP</sequence>
<dbReference type="InterPro" id="IPR000847">
    <property type="entry name" value="LysR_HTH_N"/>
</dbReference>
<evidence type="ECO:0000256" key="1">
    <source>
        <dbReference type="ARBA" id="ARBA00009437"/>
    </source>
</evidence>
<dbReference type="PANTHER" id="PTHR30346">
    <property type="entry name" value="TRANSCRIPTIONAL DUAL REGULATOR HCAR-RELATED"/>
    <property type="match status" value="1"/>
</dbReference>
<protein>
    <submittedName>
        <fullName evidence="6">LysR family transcriptional regulator</fullName>
    </submittedName>
</protein>
<dbReference type="Gene3D" id="1.10.10.10">
    <property type="entry name" value="Winged helix-like DNA-binding domain superfamily/Winged helix DNA-binding domain"/>
    <property type="match status" value="1"/>
</dbReference>